<proteinExistence type="inferred from homology"/>
<keyword evidence="4 6" id="KW-0067">ATP-binding</keyword>
<dbReference type="SUPFAM" id="SSF52540">
    <property type="entry name" value="P-loop containing nucleoside triphosphate hydrolases"/>
    <property type="match status" value="1"/>
</dbReference>
<evidence type="ECO:0000259" key="5">
    <source>
        <dbReference type="PROSITE" id="PS50893"/>
    </source>
</evidence>
<dbReference type="AlphaFoldDB" id="A0A9D1P3H0"/>
<protein>
    <submittedName>
        <fullName evidence="6">ATP-binding cassette domain-containing protein</fullName>
    </submittedName>
</protein>
<dbReference type="InterPro" id="IPR003593">
    <property type="entry name" value="AAA+_ATPase"/>
</dbReference>
<dbReference type="SMART" id="SM00382">
    <property type="entry name" value="AAA"/>
    <property type="match status" value="1"/>
</dbReference>
<evidence type="ECO:0000256" key="2">
    <source>
        <dbReference type="ARBA" id="ARBA00022448"/>
    </source>
</evidence>
<evidence type="ECO:0000256" key="1">
    <source>
        <dbReference type="ARBA" id="ARBA00005417"/>
    </source>
</evidence>
<dbReference type="PROSITE" id="PS50893">
    <property type="entry name" value="ABC_TRANSPORTER_2"/>
    <property type="match status" value="1"/>
</dbReference>
<dbReference type="Pfam" id="PF00005">
    <property type="entry name" value="ABC_tran"/>
    <property type="match status" value="1"/>
</dbReference>
<dbReference type="EMBL" id="DVOO01000011">
    <property type="protein sequence ID" value="HIV24994.1"/>
    <property type="molecule type" value="Genomic_DNA"/>
</dbReference>
<reference evidence="6" key="1">
    <citation type="submission" date="2020-10" db="EMBL/GenBank/DDBJ databases">
        <authorList>
            <person name="Gilroy R."/>
        </authorList>
    </citation>
    <scope>NUCLEOTIDE SEQUENCE</scope>
    <source>
        <strain evidence="6">CHK188-20938</strain>
    </source>
</reference>
<keyword evidence="3" id="KW-0547">Nucleotide-binding</keyword>
<dbReference type="GO" id="GO:0005524">
    <property type="term" value="F:ATP binding"/>
    <property type="evidence" value="ECO:0007669"/>
    <property type="project" value="UniProtKB-KW"/>
</dbReference>
<evidence type="ECO:0000313" key="6">
    <source>
        <dbReference type="EMBL" id="HIV24994.1"/>
    </source>
</evidence>
<dbReference type="GO" id="GO:0016887">
    <property type="term" value="F:ATP hydrolysis activity"/>
    <property type="evidence" value="ECO:0007669"/>
    <property type="project" value="InterPro"/>
</dbReference>
<dbReference type="PANTHER" id="PTHR42711:SF5">
    <property type="entry name" value="ABC TRANSPORTER ATP-BINDING PROTEIN NATA"/>
    <property type="match status" value="1"/>
</dbReference>
<evidence type="ECO:0000256" key="3">
    <source>
        <dbReference type="ARBA" id="ARBA00022741"/>
    </source>
</evidence>
<dbReference type="InterPro" id="IPR027417">
    <property type="entry name" value="P-loop_NTPase"/>
</dbReference>
<gene>
    <name evidence="6" type="ORF">IAB71_04275</name>
</gene>
<evidence type="ECO:0000256" key="4">
    <source>
        <dbReference type="ARBA" id="ARBA00022840"/>
    </source>
</evidence>
<feature type="domain" description="ABC transporter" evidence="5">
    <location>
        <begin position="2"/>
        <end position="219"/>
    </location>
</feature>
<reference evidence="6" key="2">
    <citation type="journal article" date="2021" name="PeerJ">
        <title>Extensive microbial diversity within the chicken gut microbiome revealed by metagenomics and culture.</title>
        <authorList>
            <person name="Gilroy R."/>
            <person name="Ravi A."/>
            <person name="Getino M."/>
            <person name="Pursley I."/>
            <person name="Horton D.L."/>
            <person name="Alikhan N.F."/>
            <person name="Baker D."/>
            <person name="Gharbi K."/>
            <person name="Hall N."/>
            <person name="Watson M."/>
            <person name="Adriaenssens E.M."/>
            <person name="Foster-Nyarko E."/>
            <person name="Jarju S."/>
            <person name="Secka A."/>
            <person name="Antonio M."/>
            <person name="Oren A."/>
            <person name="Chaudhuri R.R."/>
            <person name="La Ragione R."/>
            <person name="Hildebrand F."/>
            <person name="Pallen M.J."/>
        </authorList>
    </citation>
    <scope>NUCLEOTIDE SEQUENCE</scope>
    <source>
        <strain evidence="6">CHK188-20938</strain>
    </source>
</reference>
<sequence length="276" mass="30528">MIELQNLSKKYGKRKAADGISVCLKKKTYGLLGPNGSGKTTLLRMVAGVIRPTGGRVACSSGRIGYLPQNFGCFPELRVREQLEYFACLKRIPSGEQKREISRVLGLVHLQERGEERCRKLSGGMVRRIGIAQALLGRPDILLLDEPTAGLDPEERGNFSRIISQVQGQTAVLLSTHLVEDVKNLCQEVILLREGRIRKMGTTEQIAAAAQGRVFEIPERKAQELGGMVCIEHCFSRSGEQMARVLLLGRREILGEGAEPCVPDLRDGYLYLLQEA</sequence>
<comment type="caution">
    <text evidence="6">The sequence shown here is derived from an EMBL/GenBank/DDBJ whole genome shotgun (WGS) entry which is preliminary data.</text>
</comment>
<dbReference type="Gene3D" id="3.40.50.300">
    <property type="entry name" value="P-loop containing nucleotide triphosphate hydrolases"/>
    <property type="match status" value="1"/>
</dbReference>
<organism evidence="6 7">
    <name type="scientific">Candidatus Scatomonas pullistercoris</name>
    <dbReference type="NCBI Taxonomy" id="2840920"/>
    <lineage>
        <taxon>Bacteria</taxon>
        <taxon>Bacillati</taxon>
        <taxon>Bacillota</taxon>
        <taxon>Clostridia</taxon>
        <taxon>Lachnospirales</taxon>
        <taxon>Lachnospiraceae</taxon>
        <taxon>Lachnospiraceae incertae sedis</taxon>
        <taxon>Candidatus Scatomonas</taxon>
    </lineage>
</organism>
<dbReference type="InterPro" id="IPR003439">
    <property type="entry name" value="ABC_transporter-like_ATP-bd"/>
</dbReference>
<evidence type="ECO:0000313" key="7">
    <source>
        <dbReference type="Proteomes" id="UP000824169"/>
    </source>
</evidence>
<dbReference type="Proteomes" id="UP000824169">
    <property type="component" value="Unassembled WGS sequence"/>
</dbReference>
<dbReference type="InterPro" id="IPR050763">
    <property type="entry name" value="ABC_transporter_ATP-binding"/>
</dbReference>
<comment type="similarity">
    <text evidence="1">Belongs to the ABC transporter superfamily.</text>
</comment>
<keyword evidence="2" id="KW-0813">Transport</keyword>
<dbReference type="PANTHER" id="PTHR42711">
    <property type="entry name" value="ABC TRANSPORTER ATP-BINDING PROTEIN"/>
    <property type="match status" value="1"/>
</dbReference>
<name>A0A9D1P3H0_9FIRM</name>
<accession>A0A9D1P3H0</accession>